<gene>
    <name evidence="13" type="ORF">C5Y93_05935</name>
</gene>
<keyword evidence="5" id="KW-0808">Transferase</keyword>
<dbReference type="Gene3D" id="3.30.565.10">
    <property type="entry name" value="Histidine kinase-like ATPase, C-terminal domain"/>
    <property type="match status" value="1"/>
</dbReference>
<evidence type="ECO:0000256" key="2">
    <source>
        <dbReference type="ARBA" id="ARBA00004370"/>
    </source>
</evidence>
<dbReference type="EMBL" id="PUHZ01000006">
    <property type="protein sequence ID" value="PQO47032.1"/>
    <property type="molecule type" value="Genomic_DNA"/>
</dbReference>
<evidence type="ECO:0000259" key="11">
    <source>
        <dbReference type="PROSITE" id="PS50109"/>
    </source>
</evidence>
<evidence type="ECO:0000256" key="4">
    <source>
        <dbReference type="ARBA" id="ARBA00022553"/>
    </source>
</evidence>
<reference evidence="13 14" key="1">
    <citation type="submission" date="2018-02" db="EMBL/GenBank/DDBJ databases">
        <title>Comparative genomes isolates from brazilian mangrove.</title>
        <authorList>
            <person name="Araujo J.E."/>
            <person name="Taketani R.G."/>
            <person name="Silva M.C.P."/>
            <person name="Loureco M.V."/>
            <person name="Andreote F.D."/>
        </authorList>
    </citation>
    <scope>NUCLEOTIDE SEQUENCE [LARGE SCALE GENOMIC DNA]</scope>
    <source>
        <strain evidence="13 14">Nap-Phe MGV</strain>
    </source>
</reference>
<dbReference type="CDD" id="cd06225">
    <property type="entry name" value="HAMP"/>
    <property type="match status" value="1"/>
</dbReference>
<comment type="catalytic activity">
    <reaction evidence="1">
        <text>ATP + protein L-histidine = ADP + protein N-phospho-L-histidine.</text>
        <dbReference type="EC" id="2.7.13.3"/>
    </reaction>
</comment>
<name>A0A2S8GRK3_9BACT</name>
<organism evidence="13 14">
    <name type="scientific">Blastopirellula marina</name>
    <dbReference type="NCBI Taxonomy" id="124"/>
    <lineage>
        <taxon>Bacteria</taxon>
        <taxon>Pseudomonadati</taxon>
        <taxon>Planctomycetota</taxon>
        <taxon>Planctomycetia</taxon>
        <taxon>Pirellulales</taxon>
        <taxon>Pirellulaceae</taxon>
        <taxon>Blastopirellula</taxon>
    </lineage>
</organism>
<dbReference type="GO" id="GO:0000155">
    <property type="term" value="F:phosphorelay sensor kinase activity"/>
    <property type="evidence" value="ECO:0007669"/>
    <property type="project" value="InterPro"/>
</dbReference>
<dbReference type="Pfam" id="PF02518">
    <property type="entry name" value="HATPase_c"/>
    <property type="match status" value="1"/>
</dbReference>
<keyword evidence="10" id="KW-0812">Transmembrane</keyword>
<dbReference type="SMART" id="SM00388">
    <property type="entry name" value="HisKA"/>
    <property type="match status" value="1"/>
</dbReference>
<dbReference type="EC" id="2.7.13.3" evidence="3"/>
<evidence type="ECO:0000256" key="10">
    <source>
        <dbReference type="SAM" id="Phobius"/>
    </source>
</evidence>
<evidence type="ECO:0000259" key="12">
    <source>
        <dbReference type="PROSITE" id="PS50885"/>
    </source>
</evidence>
<evidence type="ECO:0000256" key="5">
    <source>
        <dbReference type="ARBA" id="ARBA00022679"/>
    </source>
</evidence>
<feature type="transmembrane region" description="Helical" evidence="10">
    <location>
        <begin position="21"/>
        <end position="41"/>
    </location>
</feature>
<keyword evidence="7" id="KW-0418">Kinase</keyword>
<dbReference type="SUPFAM" id="SSF158472">
    <property type="entry name" value="HAMP domain-like"/>
    <property type="match status" value="1"/>
</dbReference>
<dbReference type="SMART" id="SM00304">
    <property type="entry name" value="HAMP"/>
    <property type="match status" value="1"/>
</dbReference>
<dbReference type="InterPro" id="IPR003661">
    <property type="entry name" value="HisK_dim/P_dom"/>
</dbReference>
<keyword evidence="10" id="KW-0472">Membrane</keyword>
<proteinExistence type="predicted"/>
<keyword evidence="8" id="KW-0067">ATP-binding</keyword>
<evidence type="ECO:0000256" key="3">
    <source>
        <dbReference type="ARBA" id="ARBA00012438"/>
    </source>
</evidence>
<dbReference type="SMART" id="SM00387">
    <property type="entry name" value="HATPase_c"/>
    <property type="match status" value="1"/>
</dbReference>
<keyword evidence="6" id="KW-0547">Nucleotide-binding</keyword>
<accession>A0A2S8GRK3</accession>
<feature type="coiled-coil region" evidence="9">
    <location>
        <begin position="220"/>
        <end position="247"/>
    </location>
</feature>
<evidence type="ECO:0000256" key="8">
    <source>
        <dbReference type="ARBA" id="ARBA00022840"/>
    </source>
</evidence>
<dbReference type="SUPFAM" id="SSF55874">
    <property type="entry name" value="ATPase domain of HSP90 chaperone/DNA topoisomerase II/histidine kinase"/>
    <property type="match status" value="1"/>
</dbReference>
<dbReference type="Gene3D" id="6.10.340.10">
    <property type="match status" value="1"/>
</dbReference>
<evidence type="ECO:0000256" key="1">
    <source>
        <dbReference type="ARBA" id="ARBA00000085"/>
    </source>
</evidence>
<dbReference type="GO" id="GO:0005524">
    <property type="term" value="F:ATP binding"/>
    <property type="evidence" value="ECO:0007669"/>
    <property type="project" value="UniProtKB-KW"/>
</dbReference>
<comment type="caution">
    <text evidence="13">The sequence shown here is derived from an EMBL/GenBank/DDBJ whole genome shotgun (WGS) entry which is preliminary data.</text>
</comment>
<dbReference type="InterPro" id="IPR003594">
    <property type="entry name" value="HATPase_dom"/>
</dbReference>
<feature type="domain" description="Histidine kinase" evidence="11">
    <location>
        <begin position="256"/>
        <end position="474"/>
    </location>
</feature>
<evidence type="ECO:0000256" key="6">
    <source>
        <dbReference type="ARBA" id="ARBA00022741"/>
    </source>
</evidence>
<protein>
    <recommendedName>
        <fullName evidence="3">histidine kinase</fullName>
        <ecNumber evidence="3">2.7.13.3</ecNumber>
    </recommendedName>
</protein>
<dbReference type="PROSITE" id="PS50109">
    <property type="entry name" value="HIS_KIN"/>
    <property type="match status" value="1"/>
</dbReference>
<keyword evidence="10" id="KW-1133">Transmembrane helix</keyword>
<dbReference type="GO" id="GO:0005886">
    <property type="term" value="C:plasma membrane"/>
    <property type="evidence" value="ECO:0007669"/>
    <property type="project" value="UniProtKB-SubCell"/>
</dbReference>
<keyword evidence="9" id="KW-0175">Coiled coil</keyword>
<dbReference type="InterPro" id="IPR036890">
    <property type="entry name" value="HATPase_C_sf"/>
</dbReference>
<evidence type="ECO:0000256" key="7">
    <source>
        <dbReference type="ARBA" id="ARBA00022777"/>
    </source>
</evidence>
<dbReference type="InterPro" id="IPR004358">
    <property type="entry name" value="Sig_transdc_His_kin-like_C"/>
</dbReference>
<dbReference type="PROSITE" id="PS50885">
    <property type="entry name" value="HAMP"/>
    <property type="match status" value="1"/>
</dbReference>
<feature type="domain" description="HAMP" evidence="12">
    <location>
        <begin position="187"/>
        <end position="239"/>
    </location>
</feature>
<dbReference type="PANTHER" id="PTHR44936">
    <property type="entry name" value="SENSOR PROTEIN CREC"/>
    <property type="match status" value="1"/>
</dbReference>
<dbReference type="InterPro" id="IPR005467">
    <property type="entry name" value="His_kinase_dom"/>
</dbReference>
<dbReference type="AlphaFoldDB" id="A0A2S8GRK3"/>
<dbReference type="InterPro" id="IPR050980">
    <property type="entry name" value="2C_sensor_his_kinase"/>
</dbReference>
<evidence type="ECO:0000256" key="9">
    <source>
        <dbReference type="SAM" id="Coils"/>
    </source>
</evidence>
<dbReference type="Pfam" id="PF00672">
    <property type="entry name" value="HAMP"/>
    <property type="match status" value="1"/>
</dbReference>
<dbReference type="PANTHER" id="PTHR44936:SF10">
    <property type="entry name" value="SENSOR PROTEIN RSTB"/>
    <property type="match status" value="1"/>
</dbReference>
<dbReference type="PRINTS" id="PR00344">
    <property type="entry name" value="BCTRLSENSOR"/>
</dbReference>
<evidence type="ECO:0000313" key="13">
    <source>
        <dbReference type="EMBL" id="PQO47032.1"/>
    </source>
</evidence>
<dbReference type="InterPro" id="IPR003660">
    <property type="entry name" value="HAMP_dom"/>
</dbReference>
<evidence type="ECO:0000313" key="14">
    <source>
        <dbReference type="Proteomes" id="UP000237819"/>
    </source>
</evidence>
<comment type="subcellular location">
    <subcellularLocation>
        <location evidence="2">Membrane</location>
    </subcellularLocation>
</comment>
<sequence>MLPLQRRNRPMRWPLIYQVTLPLALWTLLTVLALSLVNLWYAKGETEEEVEGRLSTITRQVAEVRFPLSLPVLQQIQGLTGTELAVIDVDGNLLRATTPISDGEIASLKDEGSGDEFDLSQIVQIGGEEYFHSTTRSRFSGTQPVIVHLLYPKMNYDRRVAQSFWPLMLMGLVAVGPMLLVASILAARVTRPIARLQKQVGSIAEGEFVEVPPGKTNDELNDLARAINRMSQQLEAYATQVRTMERAQVLGQIGAGFSHQIRNAMTGGQMALGLHRLDCNIPDCESLEVAQRQMKMVEHMVQSMLRLGRSHQVERVPIDVDELIDSTVAMVAPQASHHALSIEQRVLLRPGAMLSGDFVLLQTCLMNLLLNGIEATLAARAGEGEAVAHDCGMRIEASTHADGKSITIRVCDKGMGPSSEIAEQLFEPLITTKPEGTGLGLPVVREIVELHGGTIQWYRVDDQTCFEITLPIAESE</sequence>
<keyword evidence="4" id="KW-0597">Phosphoprotein</keyword>
<feature type="transmembrane region" description="Helical" evidence="10">
    <location>
        <begin position="164"/>
        <end position="187"/>
    </location>
</feature>
<dbReference type="Proteomes" id="UP000237819">
    <property type="component" value="Unassembled WGS sequence"/>
</dbReference>